<organism evidence="4 5">
    <name type="scientific">Trichophyton interdigitale (strain MR816)</name>
    <dbReference type="NCBI Taxonomy" id="1215338"/>
    <lineage>
        <taxon>Eukaryota</taxon>
        <taxon>Fungi</taxon>
        <taxon>Dikarya</taxon>
        <taxon>Ascomycota</taxon>
        <taxon>Pezizomycotina</taxon>
        <taxon>Eurotiomycetes</taxon>
        <taxon>Eurotiomycetidae</taxon>
        <taxon>Onygenales</taxon>
        <taxon>Arthrodermataceae</taxon>
        <taxon>Trichophyton</taxon>
    </lineage>
</organism>
<feature type="region of interest" description="Disordered" evidence="2">
    <location>
        <begin position="257"/>
        <end position="292"/>
    </location>
</feature>
<feature type="compositionally biased region" description="Pro residues" evidence="2">
    <location>
        <begin position="36"/>
        <end position="51"/>
    </location>
</feature>
<keyword evidence="1" id="KW-0539">Nucleus</keyword>
<feature type="compositionally biased region" description="Polar residues" evidence="2">
    <location>
        <begin position="12"/>
        <end position="22"/>
    </location>
</feature>
<dbReference type="PANTHER" id="PTHR46734:SF1">
    <property type="entry name" value="TELOMERIC REPEAT-BINDING FACTOR 1"/>
    <property type="match status" value="1"/>
</dbReference>
<dbReference type="SMART" id="SM00717">
    <property type="entry name" value="SANT"/>
    <property type="match status" value="2"/>
</dbReference>
<feature type="region of interest" description="Disordered" evidence="2">
    <location>
        <begin position="1"/>
        <end position="76"/>
    </location>
</feature>
<dbReference type="Pfam" id="PF00249">
    <property type="entry name" value="Myb_DNA-binding"/>
    <property type="match status" value="1"/>
</dbReference>
<gene>
    <name evidence="4" type="ORF">H109_06853</name>
</gene>
<evidence type="ECO:0000256" key="1">
    <source>
        <dbReference type="ARBA" id="ARBA00023242"/>
    </source>
</evidence>
<dbReference type="Gene3D" id="1.10.246.220">
    <property type="match status" value="1"/>
</dbReference>
<dbReference type="STRING" id="1215338.A0A059J0B7"/>
<feature type="compositionally biased region" description="Polar residues" evidence="2">
    <location>
        <begin position="395"/>
        <end position="421"/>
    </location>
</feature>
<feature type="compositionally biased region" description="Polar residues" evidence="2">
    <location>
        <begin position="257"/>
        <end position="266"/>
    </location>
</feature>
<dbReference type="InterPro" id="IPR052450">
    <property type="entry name" value="TRBD-Containing_Protein"/>
</dbReference>
<dbReference type="PROSITE" id="PS50090">
    <property type="entry name" value="MYB_LIKE"/>
    <property type="match status" value="1"/>
</dbReference>
<dbReference type="OMA" id="WADNTLA"/>
<dbReference type="Gene3D" id="1.10.10.60">
    <property type="entry name" value="Homeodomain-like"/>
    <property type="match status" value="1"/>
</dbReference>
<reference evidence="4 5" key="1">
    <citation type="submission" date="2014-02" db="EMBL/GenBank/DDBJ databases">
        <title>The Genome Sequence of Trichophyton interdigitale MR816.</title>
        <authorList>
            <consortium name="The Broad Institute Genomics Platform"/>
            <person name="Cuomo C.A."/>
            <person name="White T.C."/>
            <person name="Graser Y."/>
            <person name="Martinez-Rossi N."/>
            <person name="Heitman J."/>
            <person name="Young S.K."/>
            <person name="Zeng Q."/>
            <person name="Gargeya S."/>
            <person name="Abouelleil A."/>
            <person name="Alvarado L."/>
            <person name="Chapman S.B."/>
            <person name="Gainer-Dewar J."/>
            <person name="Goldberg J."/>
            <person name="Griggs A."/>
            <person name="Gujja S."/>
            <person name="Hansen M."/>
            <person name="Howarth C."/>
            <person name="Imamovic A."/>
            <person name="Larimer J."/>
            <person name="Martinez D."/>
            <person name="Murphy C."/>
            <person name="Pearson M.D."/>
            <person name="Persinoti G."/>
            <person name="Poon T."/>
            <person name="Priest M."/>
            <person name="Roberts A.D."/>
            <person name="Saif S."/>
            <person name="Shea T.D."/>
            <person name="Sykes S.N."/>
            <person name="Wortman J."/>
            <person name="Nusbaum C."/>
            <person name="Birren B."/>
        </authorList>
    </citation>
    <scope>NUCLEOTIDE SEQUENCE [LARGE SCALE GENOMIC DNA]</scope>
    <source>
        <strain evidence="4 5">MR816</strain>
    </source>
</reference>
<accession>A0A059J0B7</accession>
<evidence type="ECO:0000256" key="2">
    <source>
        <dbReference type="SAM" id="MobiDB-lite"/>
    </source>
</evidence>
<protein>
    <recommendedName>
        <fullName evidence="3">Myb-like domain-containing protein</fullName>
    </recommendedName>
</protein>
<feature type="region of interest" description="Disordered" evidence="2">
    <location>
        <begin position="350"/>
        <end position="381"/>
    </location>
</feature>
<dbReference type="SUPFAM" id="SSF46689">
    <property type="entry name" value="Homeodomain-like"/>
    <property type="match status" value="2"/>
</dbReference>
<feature type="region of interest" description="Disordered" evidence="2">
    <location>
        <begin position="395"/>
        <end position="442"/>
    </location>
</feature>
<evidence type="ECO:0000259" key="3">
    <source>
        <dbReference type="PROSITE" id="PS50090"/>
    </source>
</evidence>
<evidence type="ECO:0000313" key="4">
    <source>
        <dbReference type="EMBL" id="KDB21189.1"/>
    </source>
</evidence>
<dbReference type="EMBL" id="AOKY01000593">
    <property type="protein sequence ID" value="KDB21189.1"/>
    <property type="molecule type" value="Genomic_DNA"/>
</dbReference>
<dbReference type="CDD" id="cd11660">
    <property type="entry name" value="SANT_TRF"/>
    <property type="match status" value="2"/>
</dbReference>
<evidence type="ECO:0000313" key="5">
    <source>
        <dbReference type="Proteomes" id="UP000024533"/>
    </source>
</evidence>
<feature type="compositionally biased region" description="Polar residues" evidence="2">
    <location>
        <begin position="556"/>
        <end position="565"/>
    </location>
</feature>
<comment type="caution">
    <text evidence="4">The sequence shown here is derived from an EMBL/GenBank/DDBJ whole genome shotgun (WGS) entry which is preliminary data.</text>
</comment>
<feature type="domain" description="Myb-like" evidence="3">
    <location>
        <begin position="284"/>
        <end position="336"/>
    </location>
</feature>
<dbReference type="PANTHER" id="PTHR46734">
    <property type="entry name" value="TELOMERIC REPEAT-BINDING FACTOR 1 TERF1"/>
    <property type="match status" value="1"/>
</dbReference>
<feature type="compositionally biased region" description="Polar residues" evidence="2">
    <location>
        <begin position="594"/>
        <end position="617"/>
    </location>
</feature>
<keyword evidence="5" id="KW-1185">Reference proteome</keyword>
<sequence length="683" mass="74090">MDAFVGSVPLASANSDAPSSQNREMHQLPHLKIPPLRDPLPPPLRKPPSPLEPNAGTIREPKYSTKSTLTASNQQSELPTVAGFLNNTAQSDKLAVTDPIPSADNPPKTVLPAFINLRAVEKLPYSSFEQETLPRKRRRVDQYADTFGDHLQLPIPKNQKEVPKQRPPFGPLTILNGLNEPPPNAALFPPIEPNGSLNIPTCGIQQMSTATNGSSIQNNGGRKLRQYVENNEKTVDKNRIMGNAASLEIPALTTETQIESQQSLEWANNEDDPKEMGETAPKSQRRKKARKWTDEETYDLLRGVVRCGVGNWASILAQSDLNFNDRTSANLKDRFRVCCSWAYQPDGNPQALADNTNNRQSGKIFLPDPRKTKGISEPNSLTNSVSTLQKITGNMPPTASNSNTISPFPSGTESSVTSEIPTASHKSHRKTYPPARGSDALSKKTKSTLIALGLPDPDTTVKANRRSRHPFSQAEDEALLKGYAVHGFQWTLIRQDKHLNLMHRKATDLRDRFRTKFPNAYREGGSATAKIIPVSSSNTTVLSTASDPAEGEKQGPSLTAPTSSTTKEHLQRSNFGSPVAVSRLGKGNLRRPSDSGTGTNTKACEQNAKTNPSSTPANDIFLSTITAGAMPIDPAMLPPAPPLSTAFAFTTIDDGTTSASASESTLGRSDDVTLPPLVWEELG</sequence>
<feature type="compositionally biased region" description="Polar residues" evidence="2">
    <location>
        <begin position="64"/>
        <end position="76"/>
    </location>
</feature>
<feature type="compositionally biased region" description="Polar residues" evidence="2">
    <location>
        <begin position="537"/>
        <end position="546"/>
    </location>
</feature>
<dbReference type="OrthoDB" id="608866at2759"/>
<feature type="region of interest" description="Disordered" evidence="2">
    <location>
        <begin position="537"/>
        <end position="617"/>
    </location>
</feature>
<name>A0A059J0B7_TRIIM</name>
<dbReference type="Proteomes" id="UP000024533">
    <property type="component" value="Unassembled WGS sequence"/>
</dbReference>
<dbReference type="HOGENOM" id="CLU_417934_0_0_1"/>
<dbReference type="AlphaFoldDB" id="A0A059J0B7"/>
<proteinExistence type="predicted"/>
<dbReference type="InterPro" id="IPR001005">
    <property type="entry name" value="SANT/Myb"/>
</dbReference>
<dbReference type="InterPro" id="IPR009057">
    <property type="entry name" value="Homeodomain-like_sf"/>
</dbReference>